<keyword evidence="5 10" id="KW-0997">Cell inner membrane</keyword>
<keyword evidence="16" id="KW-1185">Reference proteome</keyword>
<dbReference type="Gene3D" id="3.30.1150.10">
    <property type="match status" value="1"/>
</dbReference>
<dbReference type="GO" id="GO:0015891">
    <property type="term" value="P:siderophore transport"/>
    <property type="evidence" value="ECO:0007669"/>
    <property type="project" value="InterPro"/>
</dbReference>
<gene>
    <name evidence="14" type="ORF">P7M15_02500</name>
    <name evidence="13" type="ORF">P7M32_00240</name>
</gene>
<evidence type="ECO:0000313" key="14">
    <source>
        <dbReference type="EMBL" id="MDG2949398.1"/>
    </source>
</evidence>
<evidence type="ECO:0000256" key="6">
    <source>
        <dbReference type="ARBA" id="ARBA00022692"/>
    </source>
</evidence>
<feature type="region of interest" description="Disordered" evidence="11">
    <location>
        <begin position="50"/>
        <end position="127"/>
    </location>
</feature>
<dbReference type="GO" id="GO:0055085">
    <property type="term" value="P:transmembrane transport"/>
    <property type="evidence" value="ECO:0007669"/>
    <property type="project" value="InterPro"/>
</dbReference>
<dbReference type="EMBL" id="JARQTX010000001">
    <property type="protein sequence ID" value="MDG2944870.1"/>
    <property type="molecule type" value="Genomic_DNA"/>
</dbReference>
<dbReference type="GO" id="GO:0098797">
    <property type="term" value="C:plasma membrane protein complex"/>
    <property type="evidence" value="ECO:0007669"/>
    <property type="project" value="TreeGrafter"/>
</dbReference>
<name>A0AAW6Q7T4_9PAST</name>
<evidence type="ECO:0000313" key="13">
    <source>
        <dbReference type="EMBL" id="MDG2944870.1"/>
    </source>
</evidence>
<dbReference type="PANTHER" id="PTHR33446:SF2">
    <property type="entry name" value="PROTEIN TONB"/>
    <property type="match status" value="1"/>
</dbReference>
<feature type="compositionally biased region" description="Basic and acidic residues" evidence="11">
    <location>
        <begin position="59"/>
        <end position="112"/>
    </location>
</feature>
<dbReference type="GO" id="GO:0031992">
    <property type="term" value="F:energy transducer activity"/>
    <property type="evidence" value="ECO:0007669"/>
    <property type="project" value="InterPro"/>
</dbReference>
<comment type="similarity">
    <text evidence="2 10">Belongs to the TonB family.</text>
</comment>
<keyword evidence="9 10" id="KW-0472">Membrane</keyword>
<dbReference type="AlphaFoldDB" id="A0AAW6Q7T4"/>
<dbReference type="PRINTS" id="PR01374">
    <property type="entry name" value="TONBPROTEIN"/>
</dbReference>
<dbReference type="InterPro" id="IPR037682">
    <property type="entry name" value="TonB_C"/>
</dbReference>
<evidence type="ECO:0000256" key="5">
    <source>
        <dbReference type="ARBA" id="ARBA00022519"/>
    </source>
</evidence>
<keyword evidence="6 10" id="KW-0812">Transmembrane</keyword>
<dbReference type="PANTHER" id="PTHR33446">
    <property type="entry name" value="PROTEIN TONB-RELATED"/>
    <property type="match status" value="1"/>
</dbReference>
<reference evidence="14 16" key="1">
    <citation type="submission" date="2023-03" db="EMBL/GenBank/DDBJ databases">
        <title>Classification of Bisgaard taxon 6 and taxon 10 as Exercitatus varius gen. nov., spec. nov.</title>
        <authorList>
            <person name="Christensen H."/>
        </authorList>
    </citation>
    <scope>NUCLEOTIDE SEQUENCE</scope>
    <source>
        <strain evidence="13 16">23350_01</strain>
        <strain evidence="14">86116</strain>
    </source>
</reference>
<feature type="domain" description="TonB C-terminal" evidence="12">
    <location>
        <begin position="172"/>
        <end position="260"/>
    </location>
</feature>
<evidence type="ECO:0000256" key="2">
    <source>
        <dbReference type="ARBA" id="ARBA00006555"/>
    </source>
</evidence>
<keyword evidence="8 10" id="KW-1133">Transmembrane helix</keyword>
<dbReference type="GO" id="GO:0030288">
    <property type="term" value="C:outer membrane-bounded periplasmic space"/>
    <property type="evidence" value="ECO:0007669"/>
    <property type="project" value="InterPro"/>
</dbReference>
<comment type="subcellular location">
    <subcellularLocation>
        <location evidence="1 10">Cell inner membrane</location>
        <topology evidence="1 10">Single-pass membrane protein</topology>
        <orientation evidence="1 10">Periplasmic side</orientation>
    </subcellularLocation>
</comment>
<dbReference type="SUPFAM" id="SSF74653">
    <property type="entry name" value="TolA/TonB C-terminal domain"/>
    <property type="match status" value="1"/>
</dbReference>
<accession>A0AAW6Q7T4</accession>
<dbReference type="InterPro" id="IPR006260">
    <property type="entry name" value="TonB/TolA_C"/>
</dbReference>
<dbReference type="EMBL" id="JARQTW010000004">
    <property type="protein sequence ID" value="MDG2949398.1"/>
    <property type="molecule type" value="Genomic_DNA"/>
</dbReference>
<evidence type="ECO:0000256" key="7">
    <source>
        <dbReference type="ARBA" id="ARBA00022927"/>
    </source>
</evidence>
<evidence type="ECO:0000313" key="15">
    <source>
        <dbReference type="Proteomes" id="UP001214976"/>
    </source>
</evidence>
<dbReference type="PROSITE" id="PS52015">
    <property type="entry name" value="TONB_CTD"/>
    <property type="match status" value="1"/>
</dbReference>
<evidence type="ECO:0000256" key="8">
    <source>
        <dbReference type="ARBA" id="ARBA00022989"/>
    </source>
</evidence>
<keyword evidence="10" id="KW-0735">Signal-anchor</keyword>
<dbReference type="InterPro" id="IPR003538">
    <property type="entry name" value="TonB"/>
</dbReference>
<evidence type="ECO:0000259" key="12">
    <source>
        <dbReference type="PROSITE" id="PS52015"/>
    </source>
</evidence>
<evidence type="ECO:0000256" key="3">
    <source>
        <dbReference type="ARBA" id="ARBA00022448"/>
    </source>
</evidence>
<evidence type="ECO:0000256" key="9">
    <source>
        <dbReference type="ARBA" id="ARBA00023136"/>
    </source>
</evidence>
<keyword evidence="7 10" id="KW-0653">Protein transport</keyword>
<dbReference type="RefSeq" id="WP_202936864.1">
    <property type="nucleotide sequence ID" value="NZ_JARQTW010000004.1"/>
</dbReference>
<sequence length="260" mass="27403">MKGNSWLGFIGSAVFHAGLAAALFAAFKQDESANGRSAEEIATNISMEMLMATTVESRPPADPEPVKKTEAEPEKKETVADPTLKPKPEKVKEKPKEKAKEKPPEKPKEAVKKPAKAVAKVTPNPSPKAVAADRVQAGNANVNSKATAISANTNSNNANLTGSGASSSEVAEYKSRIRREIERHKKYSQRARMMRKQGVVVVAFSIGNDGSVSGAHIVKSSGSEDLDNSAVDAVNAAKSVGPKPAGMSSAISVPISFKIQ</sequence>
<keyword evidence="4 10" id="KW-1003">Cell membrane</keyword>
<comment type="caution">
    <text evidence="14">The sequence shown here is derived from an EMBL/GenBank/DDBJ whole genome shotgun (WGS) entry which is preliminary data.</text>
</comment>
<proteinExistence type="inferred from homology"/>
<protein>
    <recommendedName>
        <fullName evidence="10">Protein TonB</fullName>
    </recommendedName>
</protein>
<evidence type="ECO:0000256" key="4">
    <source>
        <dbReference type="ARBA" id="ARBA00022475"/>
    </source>
</evidence>
<keyword evidence="3 10" id="KW-0813">Transport</keyword>
<evidence type="ECO:0000256" key="11">
    <source>
        <dbReference type="SAM" id="MobiDB-lite"/>
    </source>
</evidence>
<dbReference type="InterPro" id="IPR051045">
    <property type="entry name" value="TonB-dependent_transducer"/>
</dbReference>
<evidence type="ECO:0000256" key="1">
    <source>
        <dbReference type="ARBA" id="ARBA00004383"/>
    </source>
</evidence>
<feature type="transmembrane region" description="Helical" evidence="10">
    <location>
        <begin position="6"/>
        <end position="27"/>
    </location>
</feature>
<evidence type="ECO:0000256" key="10">
    <source>
        <dbReference type="RuleBase" id="RU362123"/>
    </source>
</evidence>
<dbReference type="GO" id="GO:0015031">
    <property type="term" value="P:protein transport"/>
    <property type="evidence" value="ECO:0007669"/>
    <property type="project" value="UniProtKB-UniRule"/>
</dbReference>
<dbReference type="Proteomes" id="UP001216057">
    <property type="component" value="Unassembled WGS sequence"/>
</dbReference>
<dbReference type="NCBIfam" id="TIGR01352">
    <property type="entry name" value="tonB_Cterm"/>
    <property type="match status" value="1"/>
</dbReference>
<dbReference type="Proteomes" id="UP001214976">
    <property type="component" value="Unassembled WGS sequence"/>
</dbReference>
<organism evidence="14 15">
    <name type="scientific">Exercitatus varius</name>
    <dbReference type="NCBI Taxonomy" id="67857"/>
    <lineage>
        <taxon>Bacteria</taxon>
        <taxon>Pseudomonadati</taxon>
        <taxon>Pseudomonadota</taxon>
        <taxon>Gammaproteobacteria</taxon>
        <taxon>Pasteurellales</taxon>
        <taxon>Pasteurellaceae</taxon>
        <taxon>Exercitatus</taxon>
    </lineage>
</organism>
<dbReference type="Pfam" id="PF03544">
    <property type="entry name" value="TonB_C"/>
    <property type="match status" value="1"/>
</dbReference>
<comment type="function">
    <text evidence="10">Interacts with outer membrane receptor proteins that carry out high-affinity binding and energy dependent uptake into the periplasmic space of specific substrates. It could act to transduce energy from the cytoplasmic membrane to specific energy-requiring processes in the outer membrane, resulting in the release into the periplasm of ligands bound by these outer membrane proteins.</text>
</comment>
<evidence type="ECO:0000313" key="16">
    <source>
        <dbReference type="Proteomes" id="UP001216057"/>
    </source>
</evidence>